<feature type="transmembrane region" description="Helical" evidence="1">
    <location>
        <begin position="103"/>
        <end position="122"/>
    </location>
</feature>
<dbReference type="EnsemblMetazoa" id="Aqu2.1.38044_001">
    <property type="protein sequence ID" value="Aqu2.1.38044_001"/>
    <property type="gene ID" value="Aqu2.1.38044"/>
</dbReference>
<keyword evidence="1" id="KW-0472">Membrane</keyword>
<keyword evidence="1" id="KW-0812">Transmembrane</keyword>
<keyword evidence="1" id="KW-1133">Transmembrane helix</keyword>
<name>A0A1X7VE93_AMPQE</name>
<proteinExistence type="predicted"/>
<sequence length="201" mass="23075">MFDVNMLSHCMIYNGKSFLAEKGNLALIINVDWFQPFKRTEYIVGEIDLAVLHLPRSMHYTPKNIIVGINPDPKEPSSLNLYLSPSCDELLDKWDNRINRIKGLLLFVLPYYVLLVTLRQLLNCTSKHFMKLSGLERKLLCYLLICCTFKKIANVTKLPSSIGRLMHKIRSNFLSSTANQCRNCMSSVGLYGILPEDHFKC</sequence>
<dbReference type="AlphaFoldDB" id="A0A1X7VE93"/>
<protein>
    <submittedName>
        <fullName evidence="2">Uncharacterized protein</fullName>
    </submittedName>
</protein>
<organism evidence="2">
    <name type="scientific">Amphimedon queenslandica</name>
    <name type="common">Sponge</name>
    <dbReference type="NCBI Taxonomy" id="400682"/>
    <lineage>
        <taxon>Eukaryota</taxon>
        <taxon>Metazoa</taxon>
        <taxon>Porifera</taxon>
        <taxon>Demospongiae</taxon>
        <taxon>Heteroscleromorpha</taxon>
        <taxon>Haplosclerida</taxon>
        <taxon>Niphatidae</taxon>
        <taxon>Amphimedon</taxon>
    </lineage>
</organism>
<accession>A0A1X7VE93</accession>
<reference evidence="2" key="1">
    <citation type="submission" date="2017-05" db="UniProtKB">
        <authorList>
            <consortium name="EnsemblMetazoa"/>
        </authorList>
    </citation>
    <scope>IDENTIFICATION</scope>
</reference>
<evidence type="ECO:0000256" key="1">
    <source>
        <dbReference type="SAM" id="Phobius"/>
    </source>
</evidence>
<dbReference type="InParanoid" id="A0A1X7VE93"/>
<evidence type="ECO:0000313" key="2">
    <source>
        <dbReference type="EnsemblMetazoa" id="Aqu2.1.38044_001"/>
    </source>
</evidence>